<feature type="non-terminal residue" evidence="1">
    <location>
        <position position="1"/>
    </location>
</feature>
<evidence type="ECO:0000313" key="1">
    <source>
        <dbReference type="EMBL" id="CAD7645112.1"/>
    </source>
</evidence>
<dbReference type="PANTHER" id="PTHR11362:SF82">
    <property type="entry name" value="PHOSPHATIDYLETHANOLAMINE-BINDING PROTEIN 4"/>
    <property type="match status" value="1"/>
</dbReference>
<evidence type="ECO:0000313" key="2">
    <source>
        <dbReference type="Proteomes" id="UP000728032"/>
    </source>
</evidence>
<dbReference type="EMBL" id="CAJPVJ010001913">
    <property type="protein sequence ID" value="CAG2165498.1"/>
    <property type="molecule type" value="Genomic_DNA"/>
</dbReference>
<dbReference type="AlphaFoldDB" id="A0A7R9LNU7"/>
<dbReference type="Pfam" id="PF01161">
    <property type="entry name" value="PBP"/>
    <property type="match status" value="2"/>
</dbReference>
<dbReference type="Proteomes" id="UP000728032">
    <property type="component" value="Unassembled WGS sequence"/>
</dbReference>
<dbReference type="InterPro" id="IPR036610">
    <property type="entry name" value="PEBP-like_sf"/>
</dbReference>
<proteinExistence type="predicted"/>
<dbReference type="EMBL" id="OC916738">
    <property type="protein sequence ID" value="CAD7645112.1"/>
    <property type="molecule type" value="Genomic_DNA"/>
</dbReference>
<dbReference type="PANTHER" id="PTHR11362">
    <property type="entry name" value="PHOSPHATIDYLETHANOLAMINE-BINDING PROTEIN"/>
    <property type="match status" value="1"/>
</dbReference>
<organism evidence="1">
    <name type="scientific">Oppiella nova</name>
    <dbReference type="NCBI Taxonomy" id="334625"/>
    <lineage>
        <taxon>Eukaryota</taxon>
        <taxon>Metazoa</taxon>
        <taxon>Ecdysozoa</taxon>
        <taxon>Arthropoda</taxon>
        <taxon>Chelicerata</taxon>
        <taxon>Arachnida</taxon>
        <taxon>Acari</taxon>
        <taxon>Acariformes</taxon>
        <taxon>Sarcoptiformes</taxon>
        <taxon>Oribatida</taxon>
        <taxon>Brachypylina</taxon>
        <taxon>Oppioidea</taxon>
        <taxon>Oppiidae</taxon>
        <taxon>Oppiella</taxon>
    </lineage>
</organism>
<name>A0A7R9LNU7_9ACAR</name>
<evidence type="ECO:0008006" key="3">
    <source>
        <dbReference type="Google" id="ProtNLM"/>
    </source>
</evidence>
<accession>A0A7R9LNU7</accession>
<reference evidence="1" key="1">
    <citation type="submission" date="2020-11" db="EMBL/GenBank/DDBJ databases">
        <authorList>
            <person name="Tran Van P."/>
        </authorList>
    </citation>
    <scope>NUCLEOTIDE SEQUENCE</scope>
</reference>
<dbReference type="Gene3D" id="3.90.280.10">
    <property type="entry name" value="PEBP-like"/>
    <property type="match status" value="2"/>
</dbReference>
<dbReference type="InterPro" id="IPR035810">
    <property type="entry name" value="PEBP_euk"/>
</dbReference>
<dbReference type="OrthoDB" id="2506647at2759"/>
<dbReference type="CDD" id="cd00866">
    <property type="entry name" value="PEBP_euk"/>
    <property type="match status" value="1"/>
</dbReference>
<dbReference type="SUPFAM" id="SSF49777">
    <property type="entry name" value="PEBP-like"/>
    <property type="match status" value="2"/>
</dbReference>
<sequence>DTIVDIDKAFHDSKIVPDIIDTSPKELVKVSGGHIVTGYSGPHPPEGTGLHRYVVLIYQQPGLHINPPPRDDEHRRSFSIKDFAKNYTLGEPVLACSIIAFQNDSIVPDVLDACPLNTARVTFPENVTITFGTEITPAQASKEPHVEWPSKQCAMYTLAMVDPDAPSRVTPTNRNVKHWLVMNIPAGQVYGGDIVAGFVGPAPPEGTGLHRYAILIYQQPDGRIDPPPRDDSHEHRIHFSIEDFARNYTLGEPVAGNFFLAQHQK</sequence>
<keyword evidence="2" id="KW-1185">Reference proteome</keyword>
<protein>
    <recommendedName>
        <fullName evidence="3">Phosphatidylethanolamine-binding protein</fullName>
    </recommendedName>
</protein>
<dbReference type="InterPro" id="IPR008914">
    <property type="entry name" value="PEBP"/>
</dbReference>
<gene>
    <name evidence="1" type="ORF">ONB1V03_LOCUS5038</name>
</gene>